<keyword evidence="2" id="KW-0472">Membrane</keyword>
<evidence type="ECO:0000313" key="4">
    <source>
        <dbReference type="EMBL" id="MBO1805326.1"/>
    </source>
</evidence>
<sequence length="237" mass="24511">MRRSTVGRNIGDSVAQSNVDAETRRSGRQEYPEDRFDRIPRSGRVGVHRVTARPRHIWQYLIVGLLGFALLTTIGVIIVQGGGGSGGPIKSTSTASQPRASETPAVLDPAATVAVLDGTQIPNLGASVDQTITAEGWGQILFSEKIADSNVEISAVFYRDPADEAAARGLAEKLGGVSTYATEEYAELGARLIVLLGADYAGPGADAAAQAEAPAPEEAAADGAAGEADPSTDAPVE</sequence>
<evidence type="ECO:0000259" key="3">
    <source>
        <dbReference type="Pfam" id="PF13399"/>
    </source>
</evidence>
<dbReference type="Gene3D" id="3.30.70.2390">
    <property type="match status" value="1"/>
</dbReference>
<accession>A0A939RYY4</accession>
<organism evidence="4 5">
    <name type="scientific">Leucobacter ruminantium</name>
    <dbReference type="NCBI Taxonomy" id="1289170"/>
    <lineage>
        <taxon>Bacteria</taxon>
        <taxon>Bacillati</taxon>
        <taxon>Actinomycetota</taxon>
        <taxon>Actinomycetes</taxon>
        <taxon>Micrococcales</taxon>
        <taxon>Microbacteriaceae</taxon>
        <taxon>Leucobacter</taxon>
    </lineage>
</organism>
<feature type="domain" description="LytR/CpsA/Psr regulator C-terminal" evidence="3">
    <location>
        <begin position="111"/>
        <end position="200"/>
    </location>
</feature>
<comment type="caution">
    <text evidence="4">The sequence shown here is derived from an EMBL/GenBank/DDBJ whole genome shotgun (WGS) entry which is preliminary data.</text>
</comment>
<evidence type="ECO:0000313" key="5">
    <source>
        <dbReference type="Proteomes" id="UP000664398"/>
    </source>
</evidence>
<proteinExistence type="predicted"/>
<feature type="region of interest" description="Disordered" evidence="1">
    <location>
        <begin position="205"/>
        <end position="237"/>
    </location>
</feature>
<evidence type="ECO:0000256" key="1">
    <source>
        <dbReference type="SAM" id="MobiDB-lite"/>
    </source>
</evidence>
<feature type="compositionally biased region" description="Basic and acidic residues" evidence="1">
    <location>
        <begin position="21"/>
        <end position="37"/>
    </location>
</feature>
<evidence type="ECO:0000256" key="2">
    <source>
        <dbReference type="SAM" id="Phobius"/>
    </source>
</evidence>
<gene>
    <name evidence="4" type="ORF">J4H91_08340</name>
</gene>
<dbReference type="AlphaFoldDB" id="A0A939RYY4"/>
<dbReference type="Pfam" id="PF13399">
    <property type="entry name" value="LytR_C"/>
    <property type="match status" value="1"/>
</dbReference>
<feature type="region of interest" description="Disordered" evidence="1">
    <location>
        <begin position="1"/>
        <end position="37"/>
    </location>
</feature>
<dbReference type="EMBL" id="JAGDYL010000012">
    <property type="protein sequence ID" value="MBO1805326.1"/>
    <property type="molecule type" value="Genomic_DNA"/>
</dbReference>
<dbReference type="Proteomes" id="UP000664398">
    <property type="component" value="Unassembled WGS sequence"/>
</dbReference>
<feature type="transmembrane region" description="Helical" evidence="2">
    <location>
        <begin position="57"/>
        <end position="79"/>
    </location>
</feature>
<reference evidence="4" key="1">
    <citation type="submission" date="2021-03" db="EMBL/GenBank/DDBJ databases">
        <title>Leucobacter chromiisoli sp. nov., isolated from chromium-containing soil of chemical plant.</title>
        <authorList>
            <person name="Xu Z."/>
        </authorList>
    </citation>
    <scope>NUCLEOTIDE SEQUENCE</scope>
    <source>
        <strain evidence="4">A2</strain>
    </source>
</reference>
<feature type="compositionally biased region" description="Low complexity" evidence="1">
    <location>
        <begin position="205"/>
        <end position="229"/>
    </location>
</feature>
<keyword evidence="2" id="KW-1133">Transmembrane helix</keyword>
<name>A0A939RYY4_9MICO</name>
<dbReference type="InterPro" id="IPR027381">
    <property type="entry name" value="LytR/CpsA/Psr_C"/>
</dbReference>
<keyword evidence="2" id="KW-0812">Transmembrane</keyword>
<protein>
    <submittedName>
        <fullName evidence="4">LytR C-terminal domain-containing protein</fullName>
    </submittedName>
</protein>
<keyword evidence="5" id="KW-1185">Reference proteome</keyword>